<dbReference type="AlphaFoldDB" id="A0A2P8HJZ7"/>
<dbReference type="EMBL" id="PYAW01000003">
    <property type="protein sequence ID" value="PSL46538.1"/>
    <property type="molecule type" value="Genomic_DNA"/>
</dbReference>
<accession>A0A2P8HJZ7</accession>
<protein>
    <submittedName>
        <fullName evidence="2">Uncharacterized protein</fullName>
    </submittedName>
</protein>
<keyword evidence="1" id="KW-0472">Membrane</keyword>
<dbReference type="OrthoDB" id="6286374at2"/>
<evidence type="ECO:0000256" key="1">
    <source>
        <dbReference type="SAM" id="Phobius"/>
    </source>
</evidence>
<proteinExistence type="predicted"/>
<sequence>MFQNPVLDVVIGLVFIYLLYSLLATIIQEMLATKLAFRSKILEKAIIRMLEDATSATGIRLLGHFRELVSLIGKPNLLKNKEIATWFYVHPLIKYLGEDSYYSKPAYLSAQNFSKVIIDLLAGLERSEGNELQKMNDSIQAGTIYHLPVNPNTDLRNPAIVALRLQLNNKLEKEDRSDMIGINPANVSFLDKDTSLFLKSLWKECGADPDKFRQLLEQWFDDTMDRATGWYKRYTKAILFIVGLIIAISFNVDSISIATKLSHDPKLREELVQSANVYLEQNKQLYTGPTQIPAGQLAAISDDLKKKSDSLMAAANQLYKEDIMDMNKALGLGWRKNAVETFTISGRKFSFGLYSPLHENDSLFVCILGWLLTAMALSMGAGFWFDLLNKFMKLRGTGTKIDSSDTSTPAAGTAPAPAPVAIHVNTQTSEEAVG</sequence>
<feature type="transmembrane region" description="Helical" evidence="1">
    <location>
        <begin position="234"/>
        <end position="252"/>
    </location>
</feature>
<evidence type="ECO:0000313" key="3">
    <source>
        <dbReference type="Proteomes" id="UP000240971"/>
    </source>
</evidence>
<keyword evidence="1" id="KW-0812">Transmembrane</keyword>
<comment type="caution">
    <text evidence="2">The sequence shown here is derived from an EMBL/GenBank/DDBJ whole genome shotgun (WGS) entry which is preliminary data.</text>
</comment>
<feature type="transmembrane region" description="Helical" evidence="1">
    <location>
        <begin position="6"/>
        <end position="27"/>
    </location>
</feature>
<keyword evidence="3" id="KW-1185">Reference proteome</keyword>
<dbReference type="Proteomes" id="UP000240971">
    <property type="component" value="Unassembled WGS sequence"/>
</dbReference>
<name>A0A2P8HJZ7_CHINA</name>
<feature type="transmembrane region" description="Helical" evidence="1">
    <location>
        <begin position="362"/>
        <end position="385"/>
    </location>
</feature>
<keyword evidence="1" id="KW-1133">Transmembrane helix</keyword>
<organism evidence="2 3">
    <name type="scientific">Chitinophaga niastensis</name>
    <dbReference type="NCBI Taxonomy" id="536980"/>
    <lineage>
        <taxon>Bacteria</taxon>
        <taxon>Pseudomonadati</taxon>
        <taxon>Bacteroidota</taxon>
        <taxon>Chitinophagia</taxon>
        <taxon>Chitinophagales</taxon>
        <taxon>Chitinophagaceae</taxon>
        <taxon>Chitinophaga</taxon>
    </lineage>
</organism>
<dbReference type="RefSeq" id="WP_106529315.1">
    <property type="nucleotide sequence ID" value="NZ_PYAW01000003.1"/>
</dbReference>
<gene>
    <name evidence="2" type="ORF">CLV51_103519</name>
</gene>
<evidence type="ECO:0000313" key="2">
    <source>
        <dbReference type="EMBL" id="PSL46538.1"/>
    </source>
</evidence>
<reference evidence="2 3" key="1">
    <citation type="submission" date="2018-03" db="EMBL/GenBank/DDBJ databases">
        <title>Genomic Encyclopedia of Archaeal and Bacterial Type Strains, Phase II (KMG-II): from individual species to whole genera.</title>
        <authorList>
            <person name="Goeker M."/>
        </authorList>
    </citation>
    <scope>NUCLEOTIDE SEQUENCE [LARGE SCALE GENOMIC DNA]</scope>
    <source>
        <strain evidence="2 3">DSM 24859</strain>
    </source>
</reference>